<dbReference type="InterPro" id="IPR044880">
    <property type="entry name" value="NCX_ion-bd_dom_sf"/>
</dbReference>
<reference evidence="11" key="1">
    <citation type="journal article" date="2023" name="Mol. Biol. Evol.">
        <title>Third-Generation Sequencing Reveals the Adaptive Role of the Epigenome in Three Deep-Sea Polychaetes.</title>
        <authorList>
            <person name="Perez M."/>
            <person name="Aroh O."/>
            <person name="Sun Y."/>
            <person name="Lan Y."/>
            <person name="Juniper S.K."/>
            <person name="Young C.R."/>
            <person name="Angers B."/>
            <person name="Qian P.Y."/>
        </authorList>
    </citation>
    <scope>NUCLEOTIDE SEQUENCE</scope>
    <source>
        <strain evidence="11">R07B-5</strain>
    </source>
</reference>
<dbReference type="Pfam" id="PF01699">
    <property type="entry name" value="Na_Ca_ex"/>
    <property type="match status" value="1"/>
</dbReference>
<evidence type="ECO:0000313" key="11">
    <source>
        <dbReference type="EMBL" id="KAK2190955.1"/>
    </source>
</evidence>
<evidence type="ECO:0000259" key="10">
    <source>
        <dbReference type="Pfam" id="PF01699"/>
    </source>
</evidence>
<proteinExistence type="predicted"/>
<dbReference type="GO" id="GO:0012505">
    <property type="term" value="C:endomembrane system"/>
    <property type="evidence" value="ECO:0007669"/>
    <property type="project" value="UniProtKB-SubCell"/>
</dbReference>
<evidence type="ECO:0000313" key="12">
    <source>
        <dbReference type="Proteomes" id="UP001209878"/>
    </source>
</evidence>
<feature type="transmembrane region" description="Helical" evidence="9">
    <location>
        <begin position="53"/>
        <end position="74"/>
    </location>
</feature>
<evidence type="ECO:0000256" key="8">
    <source>
        <dbReference type="ARBA" id="ARBA00023136"/>
    </source>
</evidence>
<evidence type="ECO:0000256" key="9">
    <source>
        <dbReference type="SAM" id="Phobius"/>
    </source>
</evidence>
<dbReference type="GO" id="GO:0005774">
    <property type="term" value="C:vacuolar membrane"/>
    <property type="evidence" value="ECO:0007669"/>
    <property type="project" value="UniProtKB-ARBA"/>
</dbReference>
<dbReference type="EMBL" id="JAODUO010000064">
    <property type="protein sequence ID" value="KAK2190955.1"/>
    <property type="molecule type" value="Genomic_DNA"/>
</dbReference>
<evidence type="ECO:0000256" key="5">
    <source>
        <dbReference type="ARBA" id="ARBA00022692"/>
    </source>
</evidence>
<evidence type="ECO:0000256" key="1">
    <source>
        <dbReference type="ARBA" id="ARBA00004127"/>
    </source>
</evidence>
<keyword evidence="3" id="KW-0050">Antiport</keyword>
<evidence type="ECO:0000256" key="3">
    <source>
        <dbReference type="ARBA" id="ARBA00022449"/>
    </source>
</evidence>
<dbReference type="InterPro" id="IPR004837">
    <property type="entry name" value="NaCa_Exmemb"/>
</dbReference>
<organism evidence="11 12">
    <name type="scientific">Ridgeia piscesae</name>
    <name type="common">Tubeworm</name>
    <dbReference type="NCBI Taxonomy" id="27915"/>
    <lineage>
        <taxon>Eukaryota</taxon>
        <taxon>Metazoa</taxon>
        <taxon>Spiralia</taxon>
        <taxon>Lophotrochozoa</taxon>
        <taxon>Annelida</taxon>
        <taxon>Polychaeta</taxon>
        <taxon>Sedentaria</taxon>
        <taxon>Canalipalpata</taxon>
        <taxon>Sabellida</taxon>
        <taxon>Siboglinidae</taxon>
        <taxon>Ridgeia</taxon>
    </lineage>
</organism>
<feature type="domain" description="Sodium/calcium exchanger membrane region" evidence="10">
    <location>
        <begin position="13"/>
        <end position="124"/>
    </location>
</feature>
<dbReference type="InterPro" id="IPR004713">
    <property type="entry name" value="CaH_exchang"/>
</dbReference>
<keyword evidence="4" id="KW-0109">Calcium transport</keyword>
<evidence type="ECO:0000256" key="2">
    <source>
        <dbReference type="ARBA" id="ARBA00022448"/>
    </source>
</evidence>
<evidence type="ECO:0000256" key="4">
    <source>
        <dbReference type="ARBA" id="ARBA00022568"/>
    </source>
</evidence>
<sequence length="136" mass="14850">MTNNITPLLSGSGLSVYFIGVTLLAVIPEVPEIVIGLQFALQNNISLSIEVGMCVAVQVCMVQIPLLVVANLVYPVGFYLLFSDIHLFSVIIGVLMMNYVFQDGKSDYFQGSALVMSYLALISMYFFAPQPANLKC</sequence>
<feature type="transmembrane region" description="Helical" evidence="9">
    <location>
        <begin position="80"/>
        <end position="101"/>
    </location>
</feature>
<name>A0AAD9PA30_RIDPI</name>
<accession>A0AAD9PA30</accession>
<keyword evidence="12" id="KW-1185">Reference proteome</keyword>
<dbReference type="AlphaFoldDB" id="A0AAD9PA30"/>
<comment type="caution">
    <text evidence="11">The sequence shown here is derived from an EMBL/GenBank/DDBJ whole genome shotgun (WGS) entry which is preliminary data.</text>
</comment>
<keyword evidence="8 9" id="KW-0472">Membrane</keyword>
<feature type="transmembrane region" description="Helical" evidence="9">
    <location>
        <begin position="16"/>
        <end position="41"/>
    </location>
</feature>
<dbReference type="Gene3D" id="1.20.1420.30">
    <property type="entry name" value="NCX, central ion-binding region"/>
    <property type="match status" value="1"/>
</dbReference>
<keyword evidence="4" id="KW-0106">Calcium</keyword>
<gene>
    <name evidence="11" type="ORF">NP493_64g05037</name>
</gene>
<keyword evidence="7" id="KW-0406">Ion transport</keyword>
<keyword evidence="5 9" id="KW-0812">Transmembrane</keyword>
<feature type="transmembrane region" description="Helical" evidence="9">
    <location>
        <begin position="108"/>
        <end position="128"/>
    </location>
</feature>
<dbReference type="Proteomes" id="UP001209878">
    <property type="component" value="Unassembled WGS sequence"/>
</dbReference>
<evidence type="ECO:0000256" key="7">
    <source>
        <dbReference type="ARBA" id="ARBA00023065"/>
    </source>
</evidence>
<protein>
    <recommendedName>
        <fullName evidence="10">Sodium/calcium exchanger membrane region domain-containing protein</fullName>
    </recommendedName>
</protein>
<keyword evidence="2" id="KW-0813">Transport</keyword>
<evidence type="ECO:0000256" key="6">
    <source>
        <dbReference type="ARBA" id="ARBA00022989"/>
    </source>
</evidence>
<keyword evidence="6 9" id="KW-1133">Transmembrane helix</keyword>
<dbReference type="PANTHER" id="PTHR31503:SF10">
    <property type="entry name" value="VNX1 PROTEIN"/>
    <property type="match status" value="1"/>
</dbReference>
<dbReference type="PANTHER" id="PTHR31503">
    <property type="entry name" value="VACUOLAR CALCIUM ION TRANSPORTER"/>
    <property type="match status" value="1"/>
</dbReference>
<dbReference type="GO" id="GO:0015369">
    <property type="term" value="F:calcium:proton antiporter activity"/>
    <property type="evidence" value="ECO:0007669"/>
    <property type="project" value="TreeGrafter"/>
</dbReference>
<comment type="subcellular location">
    <subcellularLocation>
        <location evidence="1">Endomembrane system</location>
        <topology evidence="1">Multi-pass membrane protein</topology>
    </subcellularLocation>
</comment>
<dbReference type="GO" id="GO:0006874">
    <property type="term" value="P:intracellular calcium ion homeostasis"/>
    <property type="evidence" value="ECO:0007669"/>
    <property type="project" value="TreeGrafter"/>
</dbReference>